<gene>
    <name evidence="1" type="ORF">BDQ94DRAFT_172609</name>
</gene>
<keyword evidence="2" id="KW-1185">Reference proteome</keyword>
<dbReference type="RefSeq" id="XP_026623863.1">
    <property type="nucleotide sequence ID" value="XM_026771986.1"/>
</dbReference>
<dbReference type="Proteomes" id="UP000253729">
    <property type="component" value="Unassembled WGS sequence"/>
</dbReference>
<name>A0A3F3PV88_9EURO</name>
<evidence type="ECO:0000313" key="2">
    <source>
        <dbReference type="Proteomes" id="UP000253729"/>
    </source>
</evidence>
<evidence type="ECO:0000313" key="1">
    <source>
        <dbReference type="EMBL" id="RDH30841.1"/>
    </source>
</evidence>
<dbReference type="GeneID" id="38140342"/>
<accession>A0A3F3PV88</accession>
<sequence length="236" mass="26819">MGTTWSVDETAVAIILDMWGVEYKTIAAVLTNKRAWVRGVQEGAVAGIPATTPEYERTKSSVASKLDRMRHTHPELWSEELGQWNREAVCRFLSENRIDHGLLDYLLSLTVAELAMIKRSNSLAAVDFYTANAITSSWAGIQQRVIVELLRERNFSRTEVAVSSMLQAIQKSTGLLKRLRREKLDALVRDLLAGDNMDVLLLPTVEDQMIVDRTHKNIDLLEHYLEWSQRTHDNSL</sequence>
<organism evidence="1 2">
    <name type="scientific">Aspergillus welwitschiae</name>
    <dbReference type="NCBI Taxonomy" id="1341132"/>
    <lineage>
        <taxon>Eukaryota</taxon>
        <taxon>Fungi</taxon>
        <taxon>Dikarya</taxon>
        <taxon>Ascomycota</taxon>
        <taxon>Pezizomycotina</taxon>
        <taxon>Eurotiomycetes</taxon>
        <taxon>Eurotiomycetidae</taxon>
        <taxon>Eurotiales</taxon>
        <taxon>Aspergillaceae</taxon>
        <taxon>Aspergillus</taxon>
        <taxon>Aspergillus subgen. Circumdati</taxon>
    </lineage>
</organism>
<proteinExistence type="predicted"/>
<reference evidence="1 2" key="1">
    <citation type="submission" date="2018-07" db="EMBL/GenBank/DDBJ databases">
        <title>The genomes of Aspergillus section Nigri reveals drivers in fungal speciation.</title>
        <authorList>
            <consortium name="DOE Joint Genome Institute"/>
            <person name="Vesth T.C."/>
            <person name="Nybo J."/>
            <person name="Theobald S."/>
            <person name="Brandl J."/>
            <person name="Frisvad J.C."/>
            <person name="Nielsen K.F."/>
            <person name="Lyhne E.K."/>
            <person name="Kogle M.E."/>
            <person name="Kuo A."/>
            <person name="Riley R."/>
            <person name="Clum A."/>
            <person name="Nolan M."/>
            <person name="Lipzen A."/>
            <person name="Salamov A."/>
            <person name="Henrissat B."/>
            <person name="Wiebenga A."/>
            <person name="De vries R.P."/>
            <person name="Grigoriev I.V."/>
            <person name="Mortensen U.H."/>
            <person name="Andersen M.R."/>
            <person name="Baker S.E."/>
        </authorList>
    </citation>
    <scope>NUCLEOTIDE SEQUENCE [LARGE SCALE GENOMIC DNA]</scope>
    <source>
        <strain evidence="1 2">CBS 139.54b</strain>
    </source>
</reference>
<dbReference type="EMBL" id="KZ852058">
    <property type="protein sequence ID" value="RDH30841.1"/>
    <property type="molecule type" value="Genomic_DNA"/>
</dbReference>
<dbReference type="AlphaFoldDB" id="A0A3F3PV88"/>
<protein>
    <submittedName>
        <fullName evidence="1">Uncharacterized protein</fullName>
    </submittedName>
</protein>